<evidence type="ECO:0000256" key="9">
    <source>
        <dbReference type="SAM" id="MobiDB-lite"/>
    </source>
</evidence>
<dbReference type="EMBL" id="CACRZD030000006">
    <property type="protein sequence ID" value="CAA6661916.1"/>
    <property type="molecule type" value="Genomic_DNA"/>
</dbReference>
<evidence type="ECO:0000256" key="7">
    <source>
        <dbReference type="ARBA" id="ARBA00023242"/>
    </source>
</evidence>
<comment type="subcellular location">
    <subcellularLocation>
        <location evidence="8">Nucleus</location>
    </subcellularLocation>
</comment>
<evidence type="ECO:0000256" key="4">
    <source>
        <dbReference type="ARBA" id="ARBA00023015"/>
    </source>
</evidence>
<keyword evidence="2 8" id="KW-0863">Zinc-finger</keyword>
<dbReference type="EMBL" id="LR743593">
    <property type="protein sequence ID" value="CAA2622260.1"/>
    <property type="molecule type" value="Genomic_DNA"/>
</dbReference>
<keyword evidence="6" id="KW-0804">Transcription</keyword>
<dbReference type="Pfam" id="PF02701">
    <property type="entry name" value="Zn_ribbon_Dof"/>
    <property type="match status" value="1"/>
</dbReference>
<evidence type="ECO:0000256" key="2">
    <source>
        <dbReference type="ARBA" id="ARBA00022771"/>
    </source>
</evidence>
<sequence>MICDPGGRCGTMVQGKDPAIKLFGRTIPVVGRRAVGGADLPLIGVFFFFPGWIQRENKCSAKEALLEEPHGRDQIESNLPFVEEKEHGEADGSVQEKTLKRPDKILPCPRCNSLDTKFCYYNNYNVNQPRHFCKNCQRYWTAGGTMRNVPVGAGRRRSKPSPPPELVPRRFPAWGSSHGAGLELGPAEMASSESGTLFMASEISGEILRSIPLPLVYRIVKNPQKMGCEVLSLELGLCNSRHG</sequence>
<dbReference type="PANTHER" id="PTHR31089:SF75">
    <property type="entry name" value="CYCLIC DOF FACTOR 2"/>
    <property type="match status" value="1"/>
</dbReference>
<evidence type="ECO:0000256" key="8">
    <source>
        <dbReference type="PROSITE-ProRule" id="PRU00071"/>
    </source>
</evidence>
<proteinExistence type="predicted"/>
<organism evidence="11">
    <name type="scientific">Spirodela intermedia</name>
    <name type="common">Intermediate duckweed</name>
    <dbReference type="NCBI Taxonomy" id="51605"/>
    <lineage>
        <taxon>Eukaryota</taxon>
        <taxon>Viridiplantae</taxon>
        <taxon>Streptophyta</taxon>
        <taxon>Embryophyta</taxon>
        <taxon>Tracheophyta</taxon>
        <taxon>Spermatophyta</taxon>
        <taxon>Magnoliopsida</taxon>
        <taxon>Liliopsida</taxon>
        <taxon>Araceae</taxon>
        <taxon>Lemnoideae</taxon>
        <taxon>Spirodela</taxon>
    </lineage>
</organism>
<feature type="region of interest" description="Disordered" evidence="9">
    <location>
        <begin position="75"/>
        <end position="98"/>
    </location>
</feature>
<reference evidence="11 12" key="1">
    <citation type="submission" date="2019-12" db="EMBL/GenBank/DDBJ databases">
        <authorList>
            <person name="Scholz U."/>
            <person name="Mascher M."/>
            <person name="Fiebig A."/>
        </authorList>
    </citation>
    <scope>NUCLEOTIDE SEQUENCE</scope>
</reference>
<dbReference type="InterPro" id="IPR045174">
    <property type="entry name" value="Dof"/>
</dbReference>
<evidence type="ECO:0000256" key="3">
    <source>
        <dbReference type="ARBA" id="ARBA00022833"/>
    </source>
</evidence>
<evidence type="ECO:0000256" key="5">
    <source>
        <dbReference type="ARBA" id="ARBA00023125"/>
    </source>
</evidence>
<dbReference type="PANTHER" id="PTHR31089">
    <property type="entry name" value="CYCLIC DOF FACTOR 2"/>
    <property type="match status" value="1"/>
</dbReference>
<keyword evidence="4" id="KW-0805">Transcription regulation</keyword>
<keyword evidence="12" id="KW-1185">Reference proteome</keyword>
<dbReference type="GO" id="GO:0003700">
    <property type="term" value="F:DNA-binding transcription factor activity"/>
    <property type="evidence" value="ECO:0007669"/>
    <property type="project" value="InterPro"/>
</dbReference>
<dbReference type="PROSITE" id="PS50884">
    <property type="entry name" value="ZF_DOF_2"/>
    <property type="match status" value="1"/>
</dbReference>
<gene>
    <name evidence="11" type="ORF">SI7747_06008310</name>
</gene>
<feature type="region of interest" description="Disordered" evidence="9">
    <location>
        <begin position="150"/>
        <end position="171"/>
    </location>
</feature>
<dbReference type="GO" id="GO:0008270">
    <property type="term" value="F:zinc ion binding"/>
    <property type="evidence" value="ECO:0007669"/>
    <property type="project" value="UniProtKB-KW"/>
</dbReference>
<dbReference type="AlphaFoldDB" id="A0A7I8IVA2"/>
<dbReference type="InterPro" id="IPR003851">
    <property type="entry name" value="Znf_Dof"/>
</dbReference>
<evidence type="ECO:0000256" key="6">
    <source>
        <dbReference type="ARBA" id="ARBA00023163"/>
    </source>
</evidence>
<dbReference type="PROSITE" id="PS01361">
    <property type="entry name" value="ZF_DOF_1"/>
    <property type="match status" value="1"/>
</dbReference>
<accession>A0A7I8IVA2</accession>
<evidence type="ECO:0000259" key="10">
    <source>
        <dbReference type="PROSITE" id="PS50884"/>
    </source>
</evidence>
<name>A0A7I8IVA2_SPIIN</name>
<keyword evidence="7 8" id="KW-0539">Nucleus</keyword>
<feature type="domain" description="Dof-type" evidence="10">
    <location>
        <begin position="106"/>
        <end position="160"/>
    </location>
</feature>
<keyword evidence="1" id="KW-0479">Metal-binding</keyword>
<evidence type="ECO:0000256" key="1">
    <source>
        <dbReference type="ARBA" id="ARBA00022723"/>
    </source>
</evidence>
<dbReference type="GO" id="GO:0003677">
    <property type="term" value="F:DNA binding"/>
    <property type="evidence" value="ECO:0007669"/>
    <property type="project" value="UniProtKB-UniRule"/>
</dbReference>
<dbReference type="Proteomes" id="UP001189122">
    <property type="component" value="Unassembled WGS sequence"/>
</dbReference>
<protein>
    <recommendedName>
        <fullName evidence="10">Dof-type domain-containing protein</fullName>
    </recommendedName>
</protein>
<evidence type="ECO:0000313" key="12">
    <source>
        <dbReference type="Proteomes" id="UP001189122"/>
    </source>
</evidence>
<evidence type="ECO:0000313" key="11">
    <source>
        <dbReference type="EMBL" id="CAA2622260.1"/>
    </source>
</evidence>
<keyword evidence="3" id="KW-0862">Zinc</keyword>
<dbReference type="GO" id="GO:0005634">
    <property type="term" value="C:nucleus"/>
    <property type="evidence" value="ECO:0007669"/>
    <property type="project" value="UniProtKB-SubCell"/>
</dbReference>
<keyword evidence="5 8" id="KW-0238">DNA-binding</keyword>